<dbReference type="GO" id="GO:0006102">
    <property type="term" value="P:isocitrate metabolic process"/>
    <property type="evidence" value="ECO:0007669"/>
    <property type="project" value="TreeGrafter"/>
</dbReference>
<gene>
    <name evidence="4" type="ORF">RJ53_06685</name>
</gene>
<dbReference type="SUPFAM" id="SSF53659">
    <property type="entry name" value="Isocitrate/Isopropylmalate dehydrogenase-like"/>
    <property type="match status" value="1"/>
</dbReference>
<dbReference type="EC" id="1.1.1.41" evidence="4"/>
<evidence type="ECO:0000313" key="5">
    <source>
        <dbReference type="Proteomes" id="UP000730161"/>
    </source>
</evidence>
<dbReference type="Gene3D" id="3.40.718.10">
    <property type="entry name" value="Isopropylmalate Dehydrogenase"/>
    <property type="match status" value="1"/>
</dbReference>
<dbReference type="RefSeq" id="WP_211530887.1">
    <property type="nucleotide sequence ID" value="NZ_JWHL01000009.1"/>
</dbReference>
<dbReference type="GO" id="GO:0000287">
    <property type="term" value="F:magnesium ion binding"/>
    <property type="evidence" value="ECO:0007669"/>
    <property type="project" value="InterPro"/>
</dbReference>
<evidence type="ECO:0000259" key="3">
    <source>
        <dbReference type="SMART" id="SM01329"/>
    </source>
</evidence>
<organism evidence="4 5">
    <name type="scientific">Methanocalculus chunghsingensis</name>
    <dbReference type="NCBI Taxonomy" id="156457"/>
    <lineage>
        <taxon>Archaea</taxon>
        <taxon>Methanobacteriati</taxon>
        <taxon>Methanobacteriota</taxon>
        <taxon>Stenosarchaea group</taxon>
        <taxon>Methanomicrobia</taxon>
        <taxon>Methanomicrobiales</taxon>
        <taxon>Methanocalculaceae</taxon>
        <taxon>Methanocalculus</taxon>
    </lineage>
</organism>
<evidence type="ECO:0000256" key="2">
    <source>
        <dbReference type="ARBA" id="ARBA00023002"/>
    </source>
</evidence>
<dbReference type="InterPro" id="IPR019818">
    <property type="entry name" value="IsoCit/isopropylmalate_DH_CS"/>
</dbReference>
<comment type="caution">
    <text evidence="4">The sequence shown here is derived from an EMBL/GenBank/DDBJ whole genome shotgun (WGS) entry which is preliminary data.</text>
</comment>
<dbReference type="GO" id="GO:0051287">
    <property type="term" value="F:NAD binding"/>
    <property type="evidence" value="ECO:0007669"/>
    <property type="project" value="InterPro"/>
</dbReference>
<name>A0A8J7W6F7_9EURY</name>
<protein>
    <submittedName>
        <fullName evidence="4">Isocitrate dehydrogenase</fullName>
        <ecNumber evidence="4">1.1.1.41</ecNumber>
    </submittedName>
</protein>
<feature type="domain" description="Isopropylmalate dehydrogenase-like" evidence="3">
    <location>
        <begin position="3"/>
        <end position="314"/>
    </location>
</feature>
<keyword evidence="2 4" id="KW-0560">Oxidoreductase</keyword>
<dbReference type="EMBL" id="JWHL01000009">
    <property type="protein sequence ID" value="MBR1369196.1"/>
    <property type="molecule type" value="Genomic_DNA"/>
</dbReference>
<dbReference type="Pfam" id="PF00180">
    <property type="entry name" value="Iso_dh"/>
    <property type="match status" value="1"/>
</dbReference>
<dbReference type="SMART" id="SM01329">
    <property type="entry name" value="Iso_dh"/>
    <property type="match status" value="1"/>
</dbReference>
<evidence type="ECO:0000256" key="1">
    <source>
        <dbReference type="ARBA" id="ARBA00007769"/>
    </source>
</evidence>
<dbReference type="GO" id="GO:0006099">
    <property type="term" value="P:tricarboxylic acid cycle"/>
    <property type="evidence" value="ECO:0007669"/>
    <property type="project" value="TreeGrafter"/>
</dbReference>
<dbReference type="InterPro" id="IPR024084">
    <property type="entry name" value="IsoPropMal-DH-like_dom"/>
</dbReference>
<accession>A0A8J7W6F7</accession>
<dbReference type="AlphaFoldDB" id="A0A8J7W6F7"/>
<dbReference type="GO" id="GO:0004449">
    <property type="term" value="F:isocitrate dehydrogenase (NAD+) activity"/>
    <property type="evidence" value="ECO:0007669"/>
    <property type="project" value="UniProtKB-EC"/>
</dbReference>
<proteinExistence type="inferred from homology"/>
<comment type="similarity">
    <text evidence="1">Belongs to the isocitrate and isopropylmalate dehydrogenases family.</text>
</comment>
<dbReference type="PANTHER" id="PTHR11835:SF34">
    <property type="entry name" value="ISOCITRATE DEHYDROGENASE [NAD] SUBUNIT ALPHA, MITOCHONDRIAL"/>
    <property type="match status" value="1"/>
</dbReference>
<reference evidence="4" key="1">
    <citation type="submission" date="2014-12" db="EMBL/GenBank/DDBJ databases">
        <authorList>
            <person name="Huang H.-H."/>
            <person name="Chen S.-C."/>
            <person name="Lai M.-C."/>
        </authorList>
    </citation>
    <scope>NUCLEOTIDE SEQUENCE</scope>
    <source>
        <strain evidence="4">K1F9705b</strain>
    </source>
</reference>
<sequence>MVRIAVVPGDGIGREVIPVAEAVLASLHPDWDFFDVEVGYARWQRTKTACTDDDISALKSADAILFGAVTTPPDPCYDSVILRIRQELDLYANLRPVKGEGFDIMVVRENSEGLYSGIEWRERDRACTVRVVSVAGSTRIGRYASRLAAARGVPLTIGNKANVLKSDILFREICSAEASRAGVSYEARYIDALALDILMHPDRYHVIVTTNIFGDILSDVAGYLVGGLGMLPSANIGDQLALFEPVHGSAPDIAGQGIANPIAAVRSAAMLLDHLGYAGEAERIEEAIQSLLHSGIKTPDLGGEATTEEFGAALLLALGF</sequence>
<dbReference type="OrthoDB" id="6813at2157"/>
<evidence type="ECO:0000313" key="4">
    <source>
        <dbReference type="EMBL" id="MBR1369196.1"/>
    </source>
</evidence>
<dbReference type="PROSITE" id="PS00470">
    <property type="entry name" value="IDH_IMDH"/>
    <property type="match status" value="1"/>
</dbReference>
<keyword evidence="5" id="KW-1185">Reference proteome</keyword>
<dbReference type="PANTHER" id="PTHR11835">
    <property type="entry name" value="DECARBOXYLATING DEHYDROGENASES-ISOCITRATE, ISOPROPYLMALATE, TARTRATE"/>
    <property type="match status" value="1"/>
</dbReference>
<dbReference type="Proteomes" id="UP000730161">
    <property type="component" value="Unassembled WGS sequence"/>
</dbReference>